<proteinExistence type="predicted"/>
<dbReference type="EMBL" id="CM042017">
    <property type="protein sequence ID" value="KAI3688745.1"/>
    <property type="molecule type" value="Genomic_DNA"/>
</dbReference>
<comment type="caution">
    <text evidence="1">The sequence shown here is derived from an EMBL/GenBank/DDBJ whole genome shotgun (WGS) entry which is preliminary data.</text>
</comment>
<organism evidence="1 2">
    <name type="scientific">Cichorium intybus</name>
    <name type="common">Chicory</name>
    <dbReference type="NCBI Taxonomy" id="13427"/>
    <lineage>
        <taxon>Eukaryota</taxon>
        <taxon>Viridiplantae</taxon>
        <taxon>Streptophyta</taxon>
        <taxon>Embryophyta</taxon>
        <taxon>Tracheophyta</taxon>
        <taxon>Spermatophyta</taxon>
        <taxon>Magnoliopsida</taxon>
        <taxon>eudicotyledons</taxon>
        <taxon>Gunneridae</taxon>
        <taxon>Pentapetalae</taxon>
        <taxon>asterids</taxon>
        <taxon>campanulids</taxon>
        <taxon>Asterales</taxon>
        <taxon>Asteraceae</taxon>
        <taxon>Cichorioideae</taxon>
        <taxon>Cichorieae</taxon>
        <taxon>Cichoriinae</taxon>
        <taxon>Cichorium</taxon>
    </lineage>
</organism>
<protein>
    <submittedName>
        <fullName evidence="1">Uncharacterized protein</fullName>
    </submittedName>
</protein>
<name>A0ACB8YTD4_CICIN</name>
<evidence type="ECO:0000313" key="2">
    <source>
        <dbReference type="Proteomes" id="UP001055811"/>
    </source>
</evidence>
<gene>
    <name evidence="1" type="ORF">L2E82_46540</name>
</gene>
<evidence type="ECO:0000313" key="1">
    <source>
        <dbReference type="EMBL" id="KAI3688745.1"/>
    </source>
</evidence>
<sequence length="176" mass="20182">MYRLKQFNSGIDVFIILLSCLCHQIFQLVLLVIMNTKSRSNKSICENSMKLMRNIVKVSYISLAKISLRKGAPPPLPPQRIAAQNRVPSLPRYTRNLRSQEPINSSKPVSYLIDPDETNRSSMSMIKDDESVDLKAWDFIRKVHEKNLKDVSEITNFSEFILPPPPRIMLQSSSAY</sequence>
<keyword evidence="2" id="KW-1185">Reference proteome</keyword>
<accession>A0ACB8YTD4</accession>
<dbReference type="Proteomes" id="UP001055811">
    <property type="component" value="Linkage Group LG09"/>
</dbReference>
<reference evidence="1 2" key="2">
    <citation type="journal article" date="2022" name="Mol. Ecol. Resour.">
        <title>The genomes of chicory, endive, great burdock and yacon provide insights into Asteraceae paleo-polyploidization history and plant inulin production.</title>
        <authorList>
            <person name="Fan W."/>
            <person name="Wang S."/>
            <person name="Wang H."/>
            <person name="Wang A."/>
            <person name="Jiang F."/>
            <person name="Liu H."/>
            <person name="Zhao H."/>
            <person name="Xu D."/>
            <person name="Zhang Y."/>
        </authorList>
    </citation>
    <scope>NUCLEOTIDE SEQUENCE [LARGE SCALE GENOMIC DNA]</scope>
    <source>
        <strain evidence="2">cv. Punajuju</strain>
        <tissue evidence="1">Leaves</tissue>
    </source>
</reference>
<reference evidence="2" key="1">
    <citation type="journal article" date="2022" name="Mol. Ecol. Resour.">
        <title>The genomes of chicory, endive, great burdock and yacon provide insights into Asteraceae palaeo-polyploidization history and plant inulin production.</title>
        <authorList>
            <person name="Fan W."/>
            <person name="Wang S."/>
            <person name="Wang H."/>
            <person name="Wang A."/>
            <person name="Jiang F."/>
            <person name="Liu H."/>
            <person name="Zhao H."/>
            <person name="Xu D."/>
            <person name="Zhang Y."/>
        </authorList>
    </citation>
    <scope>NUCLEOTIDE SEQUENCE [LARGE SCALE GENOMIC DNA]</scope>
    <source>
        <strain evidence="2">cv. Punajuju</strain>
    </source>
</reference>